<evidence type="ECO:0000313" key="1">
    <source>
        <dbReference type="EMBL" id="GJM94184.1"/>
    </source>
</evidence>
<dbReference type="Gene3D" id="3.30.740.10">
    <property type="entry name" value="Protein Inhibitor Of Neuronal Nitric Oxide Synthase"/>
    <property type="match status" value="1"/>
</dbReference>
<sequence>MATRHSSRRTKAEQWLFGVKWRGTPKEIKNTVIPEAKPPNPNTIEKDEGTCFEKSRVHLFGTGQRETIDVPGRRSDVAKTIEKDEGICFEKSRLHLYGLGQRETMDVAPGRRSDVAKTFEKDEDICLEKSRVYLHGPGRRQTMDIVPGRRSDVAPGRRSMPEMEINIKEVIAVLGVKVMAADMPPFMQLHAFRCAKRSFDSLEKFSSRQLAHDVKMEFDKVYGPTWHCIVGTSYGSFVTHSKGCFLYFSMDKIIVMLFKTKVRKVLAS</sequence>
<dbReference type="PANTHER" id="PTHR11886:SF80">
    <property type="entry name" value="OS01G0555600 PROTEIN"/>
    <property type="match status" value="1"/>
</dbReference>
<dbReference type="Pfam" id="PF01221">
    <property type="entry name" value="Dynein_light"/>
    <property type="match status" value="1"/>
</dbReference>
<protein>
    <recommendedName>
        <fullName evidence="3">Dynein light chain</fullName>
    </recommendedName>
</protein>
<dbReference type="AlphaFoldDB" id="A0AAV5C7K0"/>
<dbReference type="Proteomes" id="UP001054889">
    <property type="component" value="Unassembled WGS sequence"/>
</dbReference>
<organism evidence="1 2">
    <name type="scientific">Eleusine coracana subsp. coracana</name>
    <dbReference type="NCBI Taxonomy" id="191504"/>
    <lineage>
        <taxon>Eukaryota</taxon>
        <taxon>Viridiplantae</taxon>
        <taxon>Streptophyta</taxon>
        <taxon>Embryophyta</taxon>
        <taxon>Tracheophyta</taxon>
        <taxon>Spermatophyta</taxon>
        <taxon>Magnoliopsida</taxon>
        <taxon>Liliopsida</taxon>
        <taxon>Poales</taxon>
        <taxon>Poaceae</taxon>
        <taxon>PACMAD clade</taxon>
        <taxon>Chloridoideae</taxon>
        <taxon>Cynodonteae</taxon>
        <taxon>Eleusininae</taxon>
        <taxon>Eleusine</taxon>
    </lineage>
</organism>
<reference evidence="1" key="1">
    <citation type="journal article" date="2018" name="DNA Res.">
        <title>Multiple hybrid de novo genome assembly of finger millet, an orphan allotetraploid crop.</title>
        <authorList>
            <person name="Hatakeyama M."/>
            <person name="Aluri S."/>
            <person name="Balachadran M.T."/>
            <person name="Sivarajan S.R."/>
            <person name="Patrignani A."/>
            <person name="Gruter S."/>
            <person name="Poveda L."/>
            <person name="Shimizu-Inatsugi R."/>
            <person name="Baeten J."/>
            <person name="Francoijs K.J."/>
            <person name="Nataraja K.N."/>
            <person name="Reddy Y.A.N."/>
            <person name="Phadnis S."/>
            <person name="Ravikumar R.L."/>
            <person name="Schlapbach R."/>
            <person name="Sreeman S.M."/>
            <person name="Shimizu K.K."/>
        </authorList>
    </citation>
    <scope>NUCLEOTIDE SEQUENCE</scope>
</reference>
<evidence type="ECO:0008006" key="3">
    <source>
        <dbReference type="Google" id="ProtNLM"/>
    </source>
</evidence>
<accession>A0AAV5C7K0</accession>
<dbReference type="SMART" id="SM01375">
    <property type="entry name" value="Dynein_light"/>
    <property type="match status" value="1"/>
</dbReference>
<gene>
    <name evidence="1" type="primary">ga10806</name>
    <name evidence="1" type="ORF">PR202_ga10806</name>
</gene>
<dbReference type="GO" id="GO:0045505">
    <property type="term" value="F:dynein intermediate chain binding"/>
    <property type="evidence" value="ECO:0007669"/>
    <property type="project" value="TreeGrafter"/>
</dbReference>
<reference evidence="1" key="2">
    <citation type="submission" date="2021-12" db="EMBL/GenBank/DDBJ databases">
        <title>Resequencing data analysis of finger millet.</title>
        <authorList>
            <person name="Hatakeyama M."/>
            <person name="Aluri S."/>
            <person name="Balachadran M.T."/>
            <person name="Sivarajan S.R."/>
            <person name="Poveda L."/>
            <person name="Shimizu-Inatsugi R."/>
            <person name="Schlapbach R."/>
            <person name="Sreeman S.M."/>
            <person name="Shimizu K.K."/>
        </authorList>
    </citation>
    <scope>NUCLEOTIDE SEQUENCE</scope>
</reference>
<name>A0AAV5C7K0_ELECO</name>
<dbReference type="InterPro" id="IPR037177">
    <property type="entry name" value="DLC_sf"/>
</dbReference>
<comment type="caution">
    <text evidence="1">The sequence shown here is derived from an EMBL/GenBank/DDBJ whole genome shotgun (WGS) entry which is preliminary data.</text>
</comment>
<dbReference type="SUPFAM" id="SSF54648">
    <property type="entry name" value="DLC"/>
    <property type="match status" value="1"/>
</dbReference>
<keyword evidence="2" id="KW-1185">Reference proteome</keyword>
<dbReference type="InterPro" id="IPR001372">
    <property type="entry name" value="Dynein_light_chain_typ-1/2"/>
</dbReference>
<dbReference type="EMBL" id="BQKI01000004">
    <property type="protein sequence ID" value="GJM94184.1"/>
    <property type="molecule type" value="Genomic_DNA"/>
</dbReference>
<dbReference type="FunFam" id="3.30.740.10:FF:000003">
    <property type="entry name" value="Dynein light chain"/>
    <property type="match status" value="1"/>
</dbReference>
<evidence type="ECO:0000313" key="2">
    <source>
        <dbReference type="Proteomes" id="UP001054889"/>
    </source>
</evidence>
<proteinExistence type="predicted"/>
<dbReference type="PANTHER" id="PTHR11886">
    <property type="entry name" value="DYNEIN LIGHT CHAIN"/>
    <property type="match status" value="1"/>
</dbReference>
<dbReference type="GO" id="GO:0005868">
    <property type="term" value="C:cytoplasmic dynein complex"/>
    <property type="evidence" value="ECO:0007669"/>
    <property type="project" value="TreeGrafter"/>
</dbReference>
<dbReference type="GO" id="GO:0007017">
    <property type="term" value="P:microtubule-based process"/>
    <property type="evidence" value="ECO:0007669"/>
    <property type="project" value="InterPro"/>
</dbReference>